<proteinExistence type="predicted"/>
<comment type="caution">
    <text evidence="1">The sequence shown here is derived from an EMBL/GenBank/DDBJ whole genome shotgun (WGS) entry which is preliminary data.</text>
</comment>
<keyword evidence="2" id="KW-1185">Reference proteome</keyword>
<dbReference type="EMBL" id="BMAW01011553">
    <property type="protein sequence ID" value="GFT24404.1"/>
    <property type="molecule type" value="Genomic_DNA"/>
</dbReference>
<dbReference type="AlphaFoldDB" id="A0A8X6TKE2"/>
<feature type="non-terminal residue" evidence="1">
    <location>
        <position position="45"/>
    </location>
</feature>
<sequence>MRLAFASMRALEVVRYGYGGVCAKARSAAAFVQSGCKVRKQYQVQ</sequence>
<reference evidence="1" key="1">
    <citation type="submission" date="2020-08" db="EMBL/GenBank/DDBJ databases">
        <title>Multicomponent nature underlies the extraordinary mechanical properties of spider dragline silk.</title>
        <authorList>
            <person name="Kono N."/>
            <person name="Nakamura H."/>
            <person name="Mori M."/>
            <person name="Yoshida Y."/>
            <person name="Ohtoshi R."/>
            <person name="Malay A.D."/>
            <person name="Moran D.A.P."/>
            <person name="Tomita M."/>
            <person name="Numata K."/>
            <person name="Arakawa K."/>
        </authorList>
    </citation>
    <scope>NUCLEOTIDE SEQUENCE</scope>
</reference>
<evidence type="ECO:0000313" key="1">
    <source>
        <dbReference type="EMBL" id="GFT24404.1"/>
    </source>
</evidence>
<dbReference type="Proteomes" id="UP000887013">
    <property type="component" value="Unassembled WGS sequence"/>
</dbReference>
<gene>
    <name evidence="1" type="ORF">NPIL_121951</name>
</gene>
<name>A0A8X6TKE2_NEPPI</name>
<protein>
    <submittedName>
        <fullName evidence="1">Uncharacterized protein</fullName>
    </submittedName>
</protein>
<accession>A0A8X6TKE2</accession>
<organism evidence="1 2">
    <name type="scientific">Nephila pilipes</name>
    <name type="common">Giant wood spider</name>
    <name type="synonym">Nephila maculata</name>
    <dbReference type="NCBI Taxonomy" id="299642"/>
    <lineage>
        <taxon>Eukaryota</taxon>
        <taxon>Metazoa</taxon>
        <taxon>Ecdysozoa</taxon>
        <taxon>Arthropoda</taxon>
        <taxon>Chelicerata</taxon>
        <taxon>Arachnida</taxon>
        <taxon>Araneae</taxon>
        <taxon>Araneomorphae</taxon>
        <taxon>Entelegynae</taxon>
        <taxon>Araneoidea</taxon>
        <taxon>Nephilidae</taxon>
        <taxon>Nephila</taxon>
    </lineage>
</organism>
<evidence type="ECO:0000313" key="2">
    <source>
        <dbReference type="Proteomes" id="UP000887013"/>
    </source>
</evidence>